<reference evidence="3" key="1">
    <citation type="journal article" date="2007" name="Nature">
        <title>The grapevine genome sequence suggests ancestral hexaploidization in major angiosperm phyla.</title>
        <authorList>
            <consortium name="The French-Italian Public Consortium for Grapevine Genome Characterization."/>
            <person name="Jaillon O."/>
            <person name="Aury J.-M."/>
            <person name="Noel B."/>
            <person name="Policriti A."/>
            <person name="Clepet C."/>
            <person name="Casagrande A."/>
            <person name="Choisne N."/>
            <person name="Aubourg S."/>
            <person name="Vitulo N."/>
            <person name="Jubin C."/>
            <person name="Vezzi A."/>
            <person name="Legeai F."/>
            <person name="Hugueney P."/>
            <person name="Dasilva C."/>
            <person name="Horner D."/>
            <person name="Mica E."/>
            <person name="Jublot D."/>
            <person name="Poulain J."/>
            <person name="Bruyere C."/>
            <person name="Billault A."/>
            <person name="Segurens B."/>
            <person name="Gouyvenoux M."/>
            <person name="Ugarte E."/>
            <person name="Cattonaro F."/>
            <person name="Anthouard V."/>
            <person name="Vico V."/>
            <person name="Del Fabbro C."/>
            <person name="Alaux M."/>
            <person name="Di Gaspero G."/>
            <person name="Dumas V."/>
            <person name="Felice N."/>
            <person name="Paillard S."/>
            <person name="Juman I."/>
            <person name="Moroldo M."/>
            <person name="Scalabrin S."/>
            <person name="Canaguier A."/>
            <person name="Le Clainche I."/>
            <person name="Malacrida G."/>
            <person name="Durand E."/>
            <person name="Pesole G."/>
            <person name="Laucou V."/>
            <person name="Chatelet P."/>
            <person name="Merdinoglu D."/>
            <person name="Delledonne M."/>
            <person name="Pezzotti M."/>
            <person name="Lecharny A."/>
            <person name="Scarpelli C."/>
            <person name="Artiguenave F."/>
            <person name="Pe M.E."/>
            <person name="Valle G."/>
            <person name="Morgante M."/>
            <person name="Caboche M."/>
            <person name="Adam-Blondon A.-F."/>
            <person name="Weissenbach J."/>
            <person name="Quetier F."/>
            <person name="Wincker P."/>
        </authorList>
    </citation>
    <scope>NUCLEOTIDE SEQUENCE [LARGE SCALE GENOMIC DNA]</scope>
    <source>
        <strain evidence="3">cv. Pinot noir / PN40024</strain>
    </source>
</reference>
<dbReference type="PaxDb" id="29760-VIT_11s0149g00020.t01"/>
<evidence type="ECO:0000256" key="1">
    <source>
        <dbReference type="SAM" id="MobiDB-lite"/>
    </source>
</evidence>
<dbReference type="AlphaFoldDB" id="F6HCJ6"/>
<protein>
    <submittedName>
        <fullName evidence="2">Uncharacterized protein</fullName>
    </submittedName>
</protein>
<accession>F6HCJ6</accession>
<feature type="region of interest" description="Disordered" evidence="1">
    <location>
        <begin position="1"/>
        <end position="20"/>
    </location>
</feature>
<proteinExistence type="predicted"/>
<dbReference type="InParanoid" id="F6HCJ6"/>
<evidence type="ECO:0000313" key="2">
    <source>
        <dbReference type="EMBL" id="CCB49941.1"/>
    </source>
</evidence>
<dbReference type="EMBL" id="FN595516">
    <property type="protein sequence ID" value="CCB49941.1"/>
    <property type="molecule type" value="Genomic_DNA"/>
</dbReference>
<keyword evidence="3" id="KW-1185">Reference proteome</keyword>
<name>F6HCJ6_VITVI</name>
<dbReference type="HOGENOM" id="CLU_3428822_0_0_1"/>
<gene>
    <name evidence="2" type="ordered locus">VIT_11s0149g00020</name>
</gene>
<evidence type="ECO:0000313" key="3">
    <source>
        <dbReference type="Proteomes" id="UP000009183"/>
    </source>
</evidence>
<organism evidence="2 3">
    <name type="scientific">Vitis vinifera</name>
    <name type="common">Grape</name>
    <dbReference type="NCBI Taxonomy" id="29760"/>
    <lineage>
        <taxon>Eukaryota</taxon>
        <taxon>Viridiplantae</taxon>
        <taxon>Streptophyta</taxon>
        <taxon>Embryophyta</taxon>
        <taxon>Tracheophyta</taxon>
        <taxon>Spermatophyta</taxon>
        <taxon>Magnoliopsida</taxon>
        <taxon>eudicotyledons</taxon>
        <taxon>Gunneridae</taxon>
        <taxon>Pentapetalae</taxon>
        <taxon>rosids</taxon>
        <taxon>Vitales</taxon>
        <taxon>Vitaceae</taxon>
        <taxon>Viteae</taxon>
        <taxon>Vitis</taxon>
    </lineage>
</organism>
<dbReference type="Proteomes" id="UP000009183">
    <property type="component" value="Chromosome 11"/>
</dbReference>
<sequence>MAIPVADAARASDQHLLLHT</sequence>